<dbReference type="EMBL" id="QGLC01000009">
    <property type="protein sequence ID" value="RAL69523.1"/>
    <property type="molecule type" value="Genomic_DNA"/>
</dbReference>
<dbReference type="InterPro" id="IPR009027">
    <property type="entry name" value="Ribosomal_bL9/RNase_H1_N"/>
</dbReference>
<dbReference type="AlphaFoldDB" id="A0A328EPS8"/>
<reference evidence="5 6" key="1">
    <citation type="submission" date="2018-05" db="EMBL/GenBank/DDBJ databases">
        <title>Draft genome sequences of Dehalococcoides mccartyi strains RC and KS.</title>
        <authorList>
            <person name="Higgins S.A."/>
            <person name="Padilla-Crespo E."/>
            <person name="Loeffler F.E."/>
        </authorList>
    </citation>
    <scope>NUCLEOTIDE SEQUENCE [LARGE SCALE GENOMIC DNA]</scope>
    <source>
        <strain evidence="5 6">RC</strain>
    </source>
</reference>
<evidence type="ECO:0000313" key="6">
    <source>
        <dbReference type="Proteomes" id="UP000249146"/>
    </source>
</evidence>
<dbReference type="InterPro" id="IPR020070">
    <property type="entry name" value="Ribosomal_bL9_N"/>
</dbReference>
<dbReference type="Proteomes" id="UP000249146">
    <property type="component" value="Unassembled WGS sequence"/>
</dbReference>
<dbReference type="GO" id="GO:0005840">
    <property type="term" value="C:ribosome"/>
    <property type="evidence" value="ECO:0007669"/>
    <property type="project" value="UniProtKB-KW"/>
</dbReference>
<dbReference type="SUPFAM" id="SSF55658">
    <property type="entry name" value="L9 N-domain-like"/>
    <property type="match status" value="1"/>
</dbReference>
<gene>
    <name evidence="5" type="ORF">C1G87_0512</name>
</gene>
<comment type="caution">
    <text evidence="5">The sequence shown here is derived from an EMBL/GenBank/DDBJ whole genome shotgun (WGS) entry which is preliminary data.</text>
</comment>
<protein>
    <submittedName>
        <fullName evidence="5">LSU ribosomal protein L9p</fullName>
    </submittedName>
</protein>
<evidence type="ECO:0000313" key="5">
    <source>
        <dbReference type="EMBL" id="RAL69523.1"/>
    </source>
</evidence>
<evidence type="ECO:0000256" key="3">
    <source>
        <dbReference type="ARBA" id="ARBA00023274"/>
    </source>
</evidence>
<feature type="domain" description="Ribosomal protein L9" evidence="4">
    <location>
        <begin position="1"/>
        <end position="23"/>
    </location>
</feature>
<evidence type="ECO:0000259" key="4">
    <source>
        <dbReference type="Pfam" id="PF01281"/>
    </source>
</evidence>
<dbReference type="InterPro" id="IPR036935">
    <property type="entry name" value="Ribosomal_bL9_N_sf"/>
</dbReference>
<organism evidence="5 6">
    <name type="scientific">Dehalococcoides mccartyi</name>
    <dbReference type="NCBI Taxonomy" id="61435"/>
    <lineage>
        <taxon>Bacteria</taxon>
        <taxon>Bacillati</taxon>
        <taxon>Chloroflexota</taxon>
        <taxon>Dehalococcoidia</taxon>
        <taxon>Dehalococcoidales</taxon>
        <taxon>Dehalococcoidaceae</taxon>
        <taxon>Dehalococcoides</taxon>
    </lineage>
</organism>
<evidence type="ECO:0000256" key="1">
    <source>
        <dbReference type="ARBA" id="ARBA00010605"/>
    </source>
</evidence>
<dbReference type="Pfam" id="PF01281">
    <property type="entry name" value="Ribosomal_L9_N"/>
    <property type="match status" value="1"/>
</dbReference>
<name>A0A328EPS8_9CHLR</name>
<dbReference type="GO" id="GO:1990904">
    <property type="term" value="C:ribonucleoprotein complex"/>
    <property type="evidence" value="ECO:0007669"/>
    <property type="project" value="UniProtKB-KW"/>
</dbReference>
<evidence type="ECO:0000256" key="2">
    <source>
        <dbReference type="ARBA" id="ARBA00022980"/>
    </source>
</evidence>
<sequence>MKVVFLKDVPGRGKTGDIKEVNDAMPEIILYLTNWPCRLLPQ</sequence>
<accession>A0A328EPS8</accession>
<keyword evidence="2 5" id="KW-0689">Ribosomal protein</keyword>
<dbReference type="Gene3D" id="3.40.5.10">
    <property type="entry name" value="Ribosomal protein L9, N-terminal domain"/>
    <property type="match status" value="1"/>
</dbReference>
<comment type="similarity">
    <text evidence="1">Belongs to the bacterial ribosomal protein bL9 family.</text>
</comment>
<proteinExistence type="inferred from homology"/>
<keyword evidence="3" id="KW-0687">Ribonucleoprotein</keyword>